<gene>
    <name evidence="1" type="ORF">L5515_014723</name>
</gene>
<accession>A0AAE9EE66</accession>
<name>A0AAE9EE66_CAEBR</name>
<sequence>MNVSKESLSDGEMPKYKSVACQTDITGRKPRASLATVLRLEKLRYMRRNWNVGRTFFDWKSTENSKKKLRSLNASALSIRSSIENLQETAFLNVPDDRLDELPDDEQKR</sequence>
<reference evidence="1 2" key="1">
    <citation type="submission" date="2022-04" db="EMBL/GenBank/DDBJ databases">
        <title>Chromosome-level reference genomes for two strains of Caenorhabditis briggsae: an improved platform for comparative genomics.</title>
        <authorList>
            <person name="Stevens L."/>
            <person name="Andersen E."/>
        </authorList>
    </citation>
    <scope>NUCLEOTIDE SEQUENCE [LARGE SCALE GENOMIC DNA]</scope>
    <source>
        <strain evidence="1">VX34</strain>
        <tissue evidence="1">Whole-organism</tissue>
    </source>
</reference>
<organism evidence="1 2">
    <name type="scientific">Caenorhabditis briggsae</name>
    <dbReference type="NCBI Taxonomy" id="6238"/>
    <lineage>
        <taxon>Eukaryota</taxon>
        <taxon>Metazoa</taxon>
        <taxon>Ecdysozoa</taxon>
        <taxon>Nematoda</taxon>
        <taxon>Chromadorea</taxon>
        <taxon>Rhabditida</taxon>
        <taxon>Rhabditina</taxon>
        <taxon>Rhabditomorpha</taxon>
        <taxon>Rhabditoidea</taxon>
        <taxon>Rhabditidae</taxon>
        <taxon>Peloderinae</taxon>
        <taxon>Caenorhabditis</taxon>
    </lineage>
</organism>
<dbReference type="EMBL" id="CP092621">
    <property type="protein sequence ID" value="UMM18841.1"/>
    <property type="molecule type" value="Genomic_DNA"/>
</dbReference>
<evidence type="ECO:0000313" key="1">
    <source>
        <dbReference type="EMBL" id="UMM18841.1"/>
    </source>
</evidence>
<proteinExistence type="predicted"/>
<keyword evidence="2" id="KW-1185">Reference proteome</keyword>
<dbReference type="AlphaFoldDB" id="A0AAE9EE66"/>
<protein>
    <submittedName>
        <fullName evidence="1">Uncharacterized protein</fullName>
    </submittedName>
</protein>
<dbReference type="Proteomes" id="UP000829354">
    <property type="component" value="Chromosome II"/>
</dbReference>
<evidence type="ECO:0000313" key="2">
    <source>
        <dbReference type="Proteomes" id="UP000829354"/>
    </source>
</evidence>